<dbReference type="EMBL" id="CAJVPS010007171">
    <property type="protein sequence ID" value="CAG8632480.1"/>
    <property type="molecule type" value="Genomic_DNA"/>
</dbReference>
<evidence type="ECO:0000313" key="2">
    <source>
        <dbReference type="Proteomes" id="UP000789508"/>
    </source>
</evidence>
<comment type="caution">
    <text evidence="1">The sequence shown here is derived from an EMBL/GenBank/DDBJ whole genome shotgun (WGS) entry which is preliminary data.</text>
</comment>
<accession>A0A9N9DED1</accession>
<sequence length="55" mass="5856">IPALRDFYVVTATIRAHAHVLCQAKKDSSGTNVCSVSVSANAAQTDLVIPCYPHD</sequence>
<name>A0A9N9DED1_9GLOM</name>
<reference evidence="1" key="1">
    <citation type="submission" date="2021-06" db="EMBL/GenBank/DDBJ databases">
        <authorList>
            <person name="Kallberg Y."/>
            <person name="Tangrot J."/>
            <person name="Rosling A."/>
        </authorList>
    </citation>
    <scope>NUCLEOTIDE SEQUENCE</scope>
    <source>
        <strain evidence="1">FL130A</strain>
    </source>
</reference>
<feature type="non-terminal residue" evidence="1">
    <location>
        <position position="1"/>
    </location>
</feature>
<protein>
    <submittedName>
        <fullName evidence="1">5012_t:CDS:1</fullName>
    </submittedName>
</protein>
<evidence type="ECO:0000313" key="1">
    <source>
        <dbReference type="EMBL" id="CAG8632480.1"/>
    </source>
</evidence>
<organism evidence="1 2">
    <name type="scientific">Ambispora leptoticha</name>
    <dbReference type="NCBI Taxonomy" id="144679"/>
    <lineage>
        <taxon>Eukaryota</taxon>
        <taxon>Fungi</taxon>
        <taxon>Fungi incertae sedis</taxon>
        <taxon>Mucoromycota</taxon>
        <taxon>Glomeromycotina</taxon>
        <taxon>Glomeromycetes</taxon>
        <taxon>Archaeosporales</taxon>
        <taxon>Ambisporaceae</taxon>
        <taxon>Ambispora</taxon>
    </lineage>
</organism>
<dbReference type="AlphaFoldDB" id="A0A9N9DED1"/>
<gene>
    <name evidence="1" type="ORF">ALEPTO_LOCUS9413</name>
</gene>
<keyword evidence="2" id="KW-1185">Reference proteome</keyword>
<proteinExistence type="predicted"/>
<dbReference type="Proteomes" id="UP000789508">
    <property type="component" value="Unassembled WGS sequence"/>
</dbReference>